<dbReference type="EMBL" id="AYSA01000040">
    <property type="protein sequence ID" value="ESZ98551.1"/>
    <property type="molecule type" value="Genomic_DNA"/>
</dbReference>
<feature type="signal peptide" evidence="1">
    <location>
        <begin position="1"/>
        <end position="23"/>
    </location>
</feature>
<dbReference type="FunFam" id="3.20.20.80:FF:000176">
    <property type="entry name" value="Glycoside hydrolase family 128 protein"/>
    <property type="match status" value="1"/>
</dbReference>
<dbReference type="GO" id="GO:0071966">
    <property type="term" value="P:fungal-type cell wall polysaccharide metabolic process"/>
    <property type="evidence" value="ECO:0007669"/>
    <property type="project" value="TreeGrafter"/>
</dbReference>
<dbReference type="AlphaFoldDB" id="W9CRR3"/>
<keyword evidence="4" id="KW-1185">Reference proteome</keyword>
<gene>
    <name evidence="3" type="ORF">SBOR_1083</name>
</gene>
<name>W9CRR3_SCLBF</name>
<dbReference type="InterPro" id="IPR024655">
    <property type="entry name" value="Asl1_glyco_hydro_catalytic"/>
</dbReference>
<evidence type="ECO:0000259" key="2">
    <source>
        <dbReference type="Pfam" id="PF11790"/>
    </source>
</evidence>
<feature type="domain" description="Asl1-like glycosyl hydrolase catalytic" evidence="2">
    <location>
        <begin position="198"/>
        <end position="424"/>
    </location>
</feature>
<comment type="caution">
    <text evidence="3">The sequence shown here is derived from an EMBL/GenBank/DDBJ whole genome shotgun (WGS) entry which is preliminary data.</text>
</comment>
<protein>
    <recommendedName>
        <fullName evidence="2">Asl1-like glycosyl hydrolase catalytic domain-containing protein</fullName>
    </recommendedName>
</protein>
<dbReference type="PANTHER" id="PTHR34154">
    <property type="entry name" value="ALKALI-SENSITIVE LINKAGE PROTEIN 1"/>
    <property type="match status" value="1"/>
</dbReference>
<dbReference type="GO" id="GO:0009277">
    <property type="term" value="C:fungal-type cell wall"/>
    <property type="evidence" value="ECO:0007669"/>
    <property type="project" value="TreeGrafter"/>
</dbReference>
<accession>W9CRR3</accession>
<dbReference type="SUPFAM" id="SSF51445">
    <property type="entry name" value="(Trans)glycosidases"/>
    <property type="match status" value="1"/>
</dbReference>
<evidence type="ECO:0000256" key="1">
    <source>
        <dbReference type="SAM" id="SignalP"/>
    </source>
</evidence>
<keyword evidence="1" id="KW-0732">Signal</keyword>
<reference evidence="3 4" key="1">
    <citation type="journal article" date="2014" name="Genome Announc.">
        <title>Draft genome sequence of Sclerotinia borealis, a psychrophilic plant pathogenic fungus.</title>
        <authorList>
            <person name="Mardanov A.V."/>
            <person name="Beletsky A.V."/>
            <person name="Kadnikov V.V."/>
            <person name="Ignatov A.N."/>
            <person name="Ravin N.V."/>
        </authorList>
    </citation>
    <scope>NUCLEOTIDE SEQUENCE [LARGE SCALE GENOMIC DNA]</scope>
    <source>
        <strain evidence="4">F-4157</strain>
    </source>
</reference>
<sequence>MRSFEIRSLAILASSLLVKEAFAAPIYETEIQIVTEEITVTRELDGTYETGLPHAVGTYTQHVSEVSSSSSAVSISVPSTSTTAAVTSIVVVPTTSSTSHVAPTTSAVVVSSSAVVVSSSTKTSSPSSVVVVSSSAKASSTSSASVVKISTEAAAAVFVQTKAATTTAKPTTLATSTAVKASPVVAVSSSSSSSGKRGVAYNTANYVGQFTGSSKVSWAYNWGSASDGLSASGIEFVPLLWGMKSSFTGAWSAAASSAIASGSQHLMSFNEPDLSTQANLGYADAAAGYKTYMQPFAGKAKLGAPAVTNGASPMGLTWLKSFMSACTDCTIDFVCIHWYDSASNVAYFKSYVQDAYTAGGNKPLWITEFQASGTTDEQNAFLKEVLPWLDASTMVDRYAWFMASTDAGGLMSSSSALSTLGNTFKTT</sequence>
<evidence type="ECO:0000313" key="4">
    <source>
        <dbReference type="Proteomes" id="UP000019487"/>
    </source>
</evidence>
<dbReference type="PANTHER" id="PTHR34154:SF10">
    <property type="entry name" value="ASL1-LIKE GLYCOSYL HYDROLASE CATALYTIC DOMAIN-CONTAINING PROTEIN"/>
    <property type="match status" value="1"/>
</dbReference>
<organism evidence="3 4">
    <name type="scientific">Sclerotinia borealis (strain F-4128)</name>
    <dbReference type="NCBI Taxonomy" id="1432307"/>
    <lineage>
        <taxon>Eukaryota</taxon>
        <taxon>Fungi</taxon>
        <taxon>Dikarya</taxon>
        <taxon>Ascomycota</taxon>
        <taxon>Pezizomycotina</taxon>
        <taxon>Leotiomycetes</taxon>
        <taxon>Helotiales</taxon>
        <taxon>Sclerotiniaceae</taxon>
        <taxon>Sclerotinia</taxon>
    </lineage>
</organism>
<dbReference type="Gene3D" id="3.20.20.80">
    <property type="entry name" value="Glycosidases"/>
    <property type="match status" value="1"/>
</dbReference>
<dbReference type="OrthoDB" id="43654at2759"/>
<dbReference type="Pfam" id="PF11790">
    <property type="entry name" value="Glyco_hydro_cc"/>
    <property type="match status" value="1"/>
</dbReference>
<evidence type="ECO:0000313" key="3">
    <source>
        <dbReference type="EMBL" id="ESZ98551.1"/>
    </source>
</evidence>
<dbReference type="HOGENOM" id="CLU_040908_4_1_1"/>
<dbReference type="STRING" id="1432307.W9CRR3"/>
<feature type="chain" id="PRO_5004919239" description="Asl1-like glycosyl hydrolase catalytic domain-containing protein" evidence="1">
    <location>
        <begin position="24"/>
        <end position="427"/>
    </location>
</feature>
<dbReference type="Proteomes" id="UP000019487">
    <property type="component" value="Unassembled WGS sequence"/>
</dbReference>
<dbReference type="InterPro" id="IPR017853">
    <property type="entry name" value="GH"/>
</dbReference>
<proteinExistence type="predicted"/>
<dbReference type="InterPro" id="IPR053183">
    <property type="entry name" value="ASL1"/>
</dbReference>